<proteinExistence type="inferred from homology"/>
<comment type="similarity">
    <text evidence="13">Belongs to the TRAFAC class TrmE-Era-EngA-EngB-Septin-like GTPase superfamily. FeoB GTPase (TC 9.A.8) family.</text>
</comment>
<dbReference type="Proteomes" id="UP000462760">
    <property type="component" value="Unassembled WGS sequence"/>
</dbReference>
<dbReference type="InterPro" id="IPR027417">
    <property type="entry name" value="P-loop_NTPase"/>
</dbReference>
<dbReference type="EMBL" id="VULR01000001">
    <property type="protein sequence ID" value="MSS42310.1"/>
    <property type="molecule type" value="Genomic_DNA"/>
</dbReference>
<feature type="binding site" evidence="11">
    <location>
        <begin position="32"/>
        <end position="39"/>
    </location>
    <ligand>
        <name>GTP</name>
        <dbReference type="ChEBI" id="CHEBI:37565"/>
        <label>1</label>
    </ligand>
</feature>
<dbReference type="InterPro" id="IPR041069">
    <property type="entry name" value="FeoB_Cyto"/>
</dbReference>
<keyword evidence="6 11" id="KW-0547">Nucleotide-binding</keyword>
<feature type="binding site" evidence="11">
    <location>
        <begin position="138"/>
        <end position="141"/>
    </location>
    <ligand>
        <name>GTP</name>
        <dbReference type="ChEBI" id="CHEBI:37565"/>
        <label>1</label>
    </ligand>
</feature>
<keyword evidence="5 13" id="KW-0812">Transmembrane</keyword>
<evidence type="ECO:0000313" key="15">
    <source>
        <dbReference type="EMBL" id="MSS42310.1"/>
    </source>
</evidence>
<dbReference type="InterPro" id="IPR050860">
    <property type="entry name" value="FeoB_GTPase"/>
</dbReference>
<feature type="transmembrane region" description="Helical" evidence="13">
    <location>
        <begin position="546"/>
        <end position="568"/>
    </location>
</feature>
<keyword evidence="12" id="KW-0479">Metal-binding</keyword>
<reference evidence="15 16" key="1">
    <citation type="submission" date="2019-08" db="EMBL/GenBank/DDBJ databases">
        <title>In-depth cultivation of the pig gut microbiome towards novel bacterial diversity and tailored functional studies.</title>
        <authorList>
            <person name="Wylensek D."/>
            <person name="Hitch T.C.A."/>
            <person name="Clavel T."/>
        </authorList>
    </citation>
    <scope>NUCLEOTIDE SEQUENCE [LARGE SCALE GENOMIC DNA]</scope>
    <source>
        <strain evidence="15 16">Med78-601-WT-4W-RMD-3</strain>
    </source>
</reference>
<feature type="binding site" evidence="12">
    <location>
        <position position="47"/>
    </location>
    <ligand>
        <name>Mg(2+)</name>
        <dbReference type="ChEBI" id="CHEBI:18420"/>
        <label>2</label>
    </ligand>
</feature>
<dbReference type="NCBIfam" id="TIGR00437">
    <property type="entry name" value="feoB"/>
    <property type="match status" value="1"/>
</dbReference>
<dbReference type="SUPFAM" id="SSF52540">
    <property type="entry name" value="P-loop containing nucleoside triphosphate hydrolases"/>
    <property type="match status" value="1"/>
</dbReference>
<evidence type="ECO:0000256" key="6">
    <source>
        <dbReference type="ARBA" id="ARBA00022741"/>
    </source>
</evidence>
<evidence type="ECO:0000256" key="7">
    <source>
        <dbReference type="ARBA" id="ARBA00022989"/>
    </source>
</evidence>
<feature type="transmembrane region" description="Helical" evidence="13">
    <location>
        <begin position="597"/>
        <end position="621"/>
    </location>
</feature>
<comment type="function">
    <text evidence="1 13">Probable transporter of a GTP-driven Fe(2+) uptake system.</text>
</comment>
<evidence type="ECO:0000313" key="16">
    <source>
        <dbReference type="Proteomes" id="UP000462760"/>
    </source>
</evidence>
<evidence type="ECO:0000256" key="2">
    <source>
        <dbReference type="ARBA" id="ARBA00004651"/>
    </source>
</evidence>
<dbReference type="RefSeq" id="WP_154481737.1">
    <property type="nucleotide sequence ID" value="NZ_VULR01000001.1"/>
</dbReference>
<evidence type="ECO:0000256" key="10">
    <source>
        <dbReference type="NCBIfam" id="TIGR00437"/>
    </source>
</evidence>
<feature type="binding site" evidence="12">
    <location>
        <position position="43"/>
    </location>
    <ligand>
        <name>Mg(2+)</name>
        <dbReference type="ChEBI" id="CHEBI:18420"/>
        <label>2</label>
    </ligand>
</feature>
<keyword evidence="13" id="KW-0410">Iron transport</keyword>
<dbReference type="GO" id="GO:0005886">
    <property type="term" value="C:plasma membrane"/>
    <property type="evidence" value="ECO:0007669"/>
    <property type="project" value="UniProtKB-SubCell"/>
</dbReference>
<keyword evidence="3 13" id="KW-0813">Transport</keyword>
<dbReference type="Gene3D" id="3.40.50.300">
    <property type="entry name" value="P-loop containing nucleotide triphosphate hydrolases"/>
    <property type="match status" value="1"/>
</dbReference>
<dbReference type="InterPro" id="IPR011640">
    <property type="entry name" value="Fe2_transport_prot_B_C"/>
</dbReference>
<sequence length="708" mass="79096">MGLTHESSGLTLVKDEYIIEKEMYNTVIALAGNPNTGKSTLFNYLTGLKQHTGNWPGKTVSNAKGTFNYENESFLLVDLPGTYSIFANSQEEEIARNFICFGEPEITVVVVDSTSLERNLNLVLQITEITDNVVVSLNLIDEANRKGIKIDIEKLENELGVPIVPIVARDGIGVEKLLNTIYNISNSNYKIDPNKVKYSPEIENTITKIENILSIYMDKSHNLRWIALRLIDGDKNIKNELGNFLIENGFTSEPLEEIENIIKENKNIGDEIVTTIYENAEQIADEVVSIEDNRKIDWDKKLDDILTNKITGYPIMLILLGLIFWITIVGANYPSELLAKILFGFENKLSYLFLKLNPPDWLYGILILGVYRTLAWVISVMLPPMAIFFPLFTLLEDLGYLPRVAFNLDNSFRKAGTHGKQALTMSMGFGCNAAGIMACRIIDSPRERLIAIITNNFVPCNGRFPIIIAMSTIFIGGLVNEKYSSIIAAISVVFVVLIGIFVTLTVSRFLSKTFLKGVPSSFTLELPPYRKPQIGKILIRSLIDRTLFVLSRAIMVAIPAGAITWIFANITINGASILNISANFLDPFAKLLGLDGYILMAFILGLPANEIVLPILTMSYMSKGAMLEFESIETLKNLLSNNGWTFITGLNFMLFSLLHFPCGTTLLTIKKETGGRKWSIFTFFLTTIVAILVTFIVNIIGRLVYYLI</sequence>
<comment type="caution">
    <text evidence="15">The sequence shown here is derived from an EMBL/GenBank/DDBJ whole genome shotgun (WGS) entry which is preliminary data.</text>
</comment>
<keyword evidence="7 13" id="KW-1133">Transmembrane helix</keyword>
<evidence type="ECO:0000256" key="5">
    <source>
        <dbReference type="ARBA" id="ARBA00022692"/>
    </source>
</evidence>
<dbReference type="CDD" id="cd01879">
    <property type="entry name" value="FeoB"/>
    <property type="match status" value="1"/>
</dbReference>
<keyword evidence="13" id="KW-0406">Ion transport</keyword>
<evidence type="ECO:0000256" key="8">
    <source>
        <dbReference type="ARBA" id="ARBA00023134"/>
    </source>
</evidence>
<protein>
    <recommendedName>
        <fullName evidence="10 13">Ferrous iron transport protein B</fullName>
    </recommendedName>
</protein>
<evidence type="ECO:0000256" key="11">
    <source>
        <dbReference type="PIRSR" id="PIRSR603373-1"/>
    </source>
</evidence>
<feature type="transmembrane region" description="Helical" evidence="13">
    <location>
        <begin position="462"/>
        <end position="479"/>
    </location>
</feature>
<comment type="subcellular location">
    <subcellularLocation>
        <location evidence="2 13">Cell membrane</location>
        <topology evidence="2 13">Multi-pass membrane protein</topology>
    </subcellularLocation>
</comment>
<evidence type="ECO:0000256" key="1">
    <source>
        <dbReference type="ARBA" id="ARBA00003926"/>
    </source>
</evidence>
<dbReference type="Pfam" id="PF07670">
    <property type="entry name" value="Gate"/>
    <property type="match status" value="2"/>
</dbReference>
<dbReference type="Pfam" id="PF07664">
    <property type="entry name" value="FeoB_C"/>
    <property type="match status" value="1"/>
</dbReference>
<dbReference type="FunFam" id="3.40.50.300:FF:000969">
    <property type="entry name" value="Ferrous iron transporter B"/>
    <property type="match status" value="1"/>
</dbReference>
<dbReference type="InterPro" id="IPR011642">
    <property type="entry name" value="Gate_dom"/>
</dbReference>
<feature type="binding site" evidence="12">
    <location>
        <position position="46"/>
    </location>
    <ligand>
        <name>Mg(2+)</name>
        <dbReference type="ChEBI" id="CHEBI:18420"/>
        <label>2</label>
    </ligand>
</feature>
<dbReference type="GO" id="GO:0005525">
    <property type="term" value="F:GTP binding"/>
    <property type="evidence" value="ECO:0007669"/>
    <property type="project" value="UniProtKB-KW"/>
</dbReference>
<dbReference type="PANTHER" id="PTHR43185:SF2">
    <property type="entry name" value="FERROUS IRON TRANSPORT PROTEIN B"/>
    <property type="match status" value="1"/>
</dbReference>
<keyword evidence="13" id="KW-0408">Iron</keyword>
<name>A0A844FEA6_9FIRM</name>
<keyword evidence="12" id="KW-0460">Magnesium</keyword>
<feature type="domain" description="FeoB-type G" evidence="14">
    <location>
        <begin position="25"/>
        <end position="187"/>
    </location>
</feature>
<evidence type="ECO:0000256" key="13">
    <source>
        <dbReference type="RuleBase" id="RU362098"/>
    </source>
</evidence>
<keyword evidence="4" id="KW-1003">Cell membrane</keyword>
<dbReference type="InterPro" id="IPR030389">
    <property type="entry name" value="G_FEOB_dom"/>
</dbReference>
<dbReference type="Pfam" id="PF17910">
    <property type="entry name" value="FeoB_Cyto"/>
    <property type="match status" value="1"/>
</dbReference>
<gene>
    <name evidence="15" type="primary">feoB</name>
    <name evidence="15" type="ORF">FYJ27_00975</name>
</gene>
<keyword evidence="9 13" id="KW-0472">Membrane</keyword>
<dbReference type="GO" id="GO:0046872">
    <property type="term" value="F:metal ion binding"/>
    <property type="evidence" value="ECO:0007669"/>
    <property type="project" value="UniProtKB-KW"/>
</dbReference>
<evidence type="ECO:0000256" key="4">
    <source>
        <dbReference type="ARBA" id="ARBA00022475"/>
    </source>
</evidence>
<dbReference type="InterPro" id="IPR003373">
    <property type="entry name" value="Fe2_transport_prot-B"/>
</dbReference>
<feature type="transmembrane region" description="Helical" evidence="13">
    <location>
        <begin position="485"/>
        <end position="506"/>
    </location>
</feature>
<accession>A0A844FEA6</accession>
<feature type="transmembrane region" description="Helical" evidence="13">
    <location>
        <begin position="680"/>
        <end position="705"/>
    </location>
</feature>
<organism evidence="15 16">
    <name type="scientific">Anaerosalibacter bizertensis</name>
    <dbReference type="NCBI Taxonomy" id="932217"/>
    <lineage>
        <taxon>Bacteria</taxon>
        <taxon>Bacillati</taxon>
        <taxon>Bacillota</taxon>
        <taxon>Tissierellia</taxon>
        <taxon>Tissierellales</taxon>
        <taxon>Sporanaerobacteraceae</taxon>
        <taxon>Anaerosalibacter</taxon>
    </lineage>
</organism>
<evidence type="ECO:0000256" key="12">
    <source>
        <dbReference type="PIRSR" id="PIRSR603373-2"/>
    </source>
</evidence>
<dbReference type="GO" id="GO:0015093">
    <property type="term" value="F:ferrous iron transmembrane transporter activity"/>
    <property type="evidence" value="ECO:0007669"/>
    <property type="project" value="UniProtKB-UniRule"/>
</dbReference>
<evidence type="ECO:0000259" key="14">
    <source>
        <dbReference type="PROSITE" id="PS51711"/>
    </source>
</evidence>
<evidence type="ECO:0000256" key="3">
    <source>
        <dbReference type="ARBA" id="ARBA00022448"/>
    </source>
</evidence>
<feature type="binding site" evidence="11">
    <location>
        <begin position="78"/>
        <end position="81"/>
    </location>
    <ligand>
        <name>GTP</name>
        <dbReference type="ChEBI" id="CHEBI:37565"/>
        <label>1</label>
    </ligand>
</feature>
<dbReference type="Gene3D" id="1.10.287.1770">
    <property type="match status" value="1"/>
</dbReference>
<dbReference type="Pfam" id="PF02421">
    <property type="entry name" value="FeoB_N"/>
    <property type="match status" value="1"/>
</dbReference>
<dbReference type="PROSITE" id="PS51711">
    <property type="entry name" value="G_FEOB"/>
    <property type="match status" value="1"/>
</dbReference>
<feature type="transmembrane region" description="Helical" evidence="13">
    <location>
        <begin position="642"/>
        <end position="660"/>
    </location>
</feature>
<dbReference type="OrthoDB" id="9809127at2"/>
<dbReference type="PANTHER" id="PTHR43185">
    <property type="entry name" value="FERROUS IRON TRANSPORT PROTEIN B"/>
    <property type="match status" value="1"/>
</dbReference>
<feature type="transmembrane region" description="Helical" evidence="13">
    <location>
        <begin position="422"/>
        <end position="442"/>
    </location>
</feature>
<evidence type="ECO:0000256" key="9">
    <source>
        <dbReference type="ARBA" id="ARBA00023136"/>
    </source>
</evidence>
<feature type="transmembrane region" description="Helical" evidence="13">
    <location>
        <begin position="310"/>
        <end position="333"/>
    </location>
</feature>
<dbReference type="AlphaFoldDB" id="A0A844FEA6"/>
<keyword evidence="8 11" id="KW-0342">GTP-binding</keyword>